<gene>
    <name evidence="1" type="ORF">ACFL2Z_03470</name>
</gene>
<dbReference type="EMBL" id="JBHPEI010000047">
    <property type="protein sequence ID" value="MFC1799952.1"/>
    <property type="molecule type" value="Genomic_DNA"/>
</dbReference>
<protein>
    <submittedName>
        <fullName evidence="1">Uncharacterized protein</fullName>
    </submittedName>
</protein>
<name>A0ABV6YPG3_UNCEI</name>
<dbReference type="Proteomes" id="UP001594288">
    <property type="component" value="Unassembled WGS sequence"/>
</dbReference>
<keyword evidence="2" id="KW-1185">Reference proteome</keyword>
<organism evidence="1 2">
    <name type="scientific">Eiseniibacteriota bacterium</name>
    <dbReference type="NCBI Taxonomy" id="2212470"/>
    <lineage>
        <taxon>Bacteria</taxon>
        <taxon>Candidatus Eiseniibacteriota</taxon>
    </lineage>
</organism>
<evidence type="ECO:0000313" key="2">
    <source>
        <dbReference type="Proteomes" id="UP001594288"/>
    </source>
</evidence>
<reference evidence="1 2" key="1">
    <citation type="submission" date="2024-09" db="EMBL/GenBank/DDBJ databases">
        <authorList>
            <person name="D'Angelo T."/>
        </authorList>
    </citation>
    <scope>NUCLEOTIDE SEQUENCE [LARGE SCALE GENOMIC DNA]</scope>
    <source>
        <strain evidence="1">SAG AM-311-F02</strain>
    </source>
</reference>
<proteinExistence type="predicted"/>
<accession>A0ABV6YPG3</accession>
<comment type="caution">
    <text evidence="1">The sequence shown here is derived from an EMBL/GenBank/DDBJ whole genome shotgun (WGS) entry which is preliminary data.</text>
</comment>
<sequence length="192" mass="20591">MRLLFVTGMILAVAVLGLGTAFASYPDYVDIGDPTSETGHNLQGWGLIEPAASGGNYGGIDHCRVIYCPGEVEGQNWACVDMDFGPAVFAGKCLMVRHLDGQSGTDYWYVTVNGVYVGAHDDSPGGDEHWVISEFSVSDCSGICTVMFWSTEPCWSGFDLYGQVAIDEITVGYCGSVAVGETTWGNVKALYR</sequence>
<evidence type="ECO:0000313" key="1">
    <source>
        <dbReference type="EMBL" id="MFC1799952.1"/>
    </source>
</evidence>